<protein>
    <submittedName>
        <fullName evidence="1">Uncharacterized protein</fullName>
    </submittedName>
</protein>
<dbReference type="EMBL" id="JABANO010005537">
    <property type="protein sequence ID" value="KAF4753340.1"/>
    <property type="molecule type" value="Genomic_DNA"/>
</dbReference>
<dbReference type="EMBL" id="JABANM010018117">
    <property type="protein sequence ID" value="KAF4726632.1"/>
    <property type="molecule type" value="Genomic_DNA"/>
</dbReference>
<evidence type="ECO:0000313" key="4">
    <source>
        <dbReference type="Proteomes" id="UP000574390"/>
    </source>
</evidence>
<evidence type="ECO:0000313" key="3">
    <source>
        <dbReference type="Proteomes" id="UP000553632"/>
    </source>
</evidence>
<organism evidence="1 4">
    <name type="scientific">Perkinsus olseni</name>
    <name type="common">Perkinsus atlanticus</name>
    <dbReference type="NCBI Taxonomy" id="32597"/>
    <lineage>
        <taxon>Eukaryota</taxon>
        <taxon>Sar</taxon>
        <taxon>Alveolata</taxon>
        <taxon>Perkinsozoa</taxon>
        <taxon>Perkinsea</taxon>
        <taxon>Perkinsida</taxon>
        <taxon>Perkinsidae</taxon>
        <taxon>Perkinsus</taxon>
    </lineage>
</organism>
<dbReference type="Proteomes" id="UP000553632">
    <property type="component" value="Unassembled WGS sequence"/>
</dbReference>
<gene>
    <name evidence="1" type="ORF">FOZ62_006160</name>
    <name evidence="2" type="ORF">FOZ63_006749</name>
</gene>
<evidence type="ECO:0000313" key="1">
    <source>
        <dbReference type="EMBL" id="KAF4726632.1"/>
    </source>
</evidence>
<dbReference type="Proteomes" id="UP000574390">
    <property type="component" value="Unassembled WGS sequence"/>
</dbReference>
<accession>A0A7J6S2A0</accession>
<dbReference type="AlphaFoldDB" id="A0A7J6S2A0"/>
<proteinExistence type="predicted"/>
<name>A0A7J6S2A0_PEROL</name>
<comment type="caution">
    <text evidence="1">The sequence shown here is derived from an EMBL/GenBank/DDBJ whole genome shotgun (WGS) entry which is preliminary data.</text>
</comment>
<reference evidence="3 4" key="1">
    <citation type="submission" date="2020-04" db="EMBL/GenBank/DDBJ databases">
        <title>Perkinsus olseni comparative genomics.</title>
        <authorList>
            <person name="Bogema D.R."/>
        </authorList>
    </citation>
    <scope>NUCLEOTIDE SEQUENCE [LARGE SCALE GENOMIC DNA]</scope>
    <source>
        <strain evidence="1">ATCC PRA-205</strain>
        <strain evidence="2 3">ATCC PRA-207</strain>
    </source>
</reference>
<evidence type="ECO:0000313" key="2">
    <source>
        <dbReference type="EMBL" id="KAF4753340.1"/>
    </source>
</evidence>
<feature type="non-terminal residue" evidence="1">
    <location>
        <position position="1"/>
    </location>
</feature>
<keyword evidence="3" id="KW-1185">Reference proteome</keyword>
<sequence length="133" mass="15007">MRSATIDSPTWTTNMDYSFTRYYYDDRTRTRRFRCKVRDRVFVGDQQTWYKLKEACLLPLGHLSPSTIEVIKTTMPPTWAVPSQESCISMALAILNDAPEGYEGEEEVTSLSEDGDDAIGIGRAALNRGRSGT</sequence>